<reference evidence="2 3" key="1">
    <citation type="submission" date="2018-08" db="EMBL/GenBank/DDBJ databases">
        <title>Genomic Encyclopedia of Archaeal and Bacterial Type Strains, Phase II (KMG-II): from individual species to whole genera.</title>
        <authorList>
            <person name="Goeker M."/>
        </authorList>
    </citation>
    <scope>NUCLEOTIDE SEQUENCE [LARGE SCALE GENOMIC DNA]</scope>
    <source>
        <strain evidence="2 3">DSM 2261</strain>
    </source>
</reference>
<sequence>MGVDAPALEDPSQPRPVIEIRFVRRSLLSLLALLAACTQKQATEDASAPPAVVMHGVRLRSYDGSTLSMTGEAELATWQRTGELTATRATVHVPDPGQAQDARSTKDARSAKSAKGGQPAGGTTVRAQLMEGNPGARQLVASGDVEVRTASGLVAHTPRATYDGSQQVARGTEGVVVTGPNGRMRADSFSLSFPTGQFDFEGSVQTIVQGATR</sequence>
<protein>
    <submittedName>
        <fullName evidence="2">Lipopolysaccharide export system protein LptC</fullName>
    </submittedName>
</protein>
<name>A0ABX9K3L8_9BACT</name>
<comment type="caution">
    <text evidence="2">The sequence shown here is derived from an EMBL/GenBank/DDBJ whole genome shotgun (WGS) entry which is preliminary data.</text>
</comment>
<keyword evidence="3" id="KW-1185">Reference proteome</keyword>
<feature type="region of interest" description="Disordered" evidence="1">
    <location>
        <begin position="87"/>
        <end position="125"/>
    </location>
</feature>
<dbReference type="Pfam" id="PF06835">
    <property type="entry name" value="LptC"/>
    <property type="match status" value="1"/>
</dbReference>
<evidence type="ECO:0000313" key="2">
    <source>
        <dbReference type="EMBL" id="REG32781.1"/>
    </source>
</evidence>
<dbReference type="Proteomes" id="UP000256345">
    <property type="component" value="Unassembled WGS sequence"/>
</dbReference>
<proteinExistence type="predicted"/>
<organism evidence="2 3">
    <name type="scientific">Archangium gephyra</name>
    <dbReference type="NCBI Taxonomy" id="48"/>
    <lineage>
        <taxon>Bacteria</taxon>
        <taxon>Pseudomonadati</taxon>
        <taxon>Myxococcota</taxon>
        <taxon>Myxococcia</taxon>
        <taxon>Myxococcales</taxon>
        <taxon>Cystobacterineae</taxon>
        <taxon>Archangiaceae</taxon>
        <taxon>Archangium</taxon>
    </lineage>
</organism>
<accession>A0ABX9K3L8</accession>
<dbReference type="EMBL" id="QUMU01000004">
    <property type="protein sequence ID" value="REG32781.1"/>
    <property type="molecule type" value="Genomic_DNA"/>
</dbReference>
<dbReference type="InterPro" id="IPR010664">
    <property type="entry name" value="LipoPS_assembly_LptC-rel"/>
</dbReference>
<gene>
    <name evidence="2" type="ORF">ATI61_10468</name>
</gene>
<dbReference type="Gene3D" id="2.60.450.10">
    <property type="entry name" value="Lipopolysaccharide (LPS) transport protein A like domain"/>
    <property type="match status" value="1"/>
</dbReference>
<evidence type="ECO:0000256" key="1">
    <source>
        <dbReference type="SAM" id="MobiDB-lite"/>
    </source>
</evidence>
<evidence type="ECO:0000313" key="3">
    <source>
        <dbReference type="Proteomes" id="UP000256345"/>
    </source>
</evidence>